<keyword evidence="2" id="KW-1185">Reference proteome</keyword>
<protein>
    <submittedName>
        <fullName evidence="1">Uncharacterized protein</fullName>
    </submittedName>
</protein>
<organism evidence="1 2">
    <name type="scientific">Apiospora arundinis</name>
    <dbReference type="NCBI Taxonomy" id="335852"/>
    <lineage>
        <taxon>Eukaryota</taxon>
        <taxon>Fungi</taxon>
        <taxon>Dikarya</taxon>
        <taxon>Ascomycota</taxon>
        <taxon>Pezizomycotina</taxon>
        <taxon>Sordariomycetes</taxon>
        <taxon>Xylariomycetidae</taxon>
        <taxon>Amphisphaeriales</taxon>
        <taxon>Apiosporaceae</taxon>
        <taxon>Apiospora</taxon>
    </lineage>
</organism>
<gene>
    <name evidence="1" type="ORF">PGQ11_010754</name>
</gene>
<dbReference type="EMBL" id="JAPCWZ010000006">
    <property type="protein sequence ID" value="KAK8860020.1"/>
    <property type="molecule type" value="Genomic_DNA"/>
</dbReference>
<reference evidence="1 2" key="1">
    <citation type="journal article" date="2024" name="IMA Fungus">
        <title>Apiospora arundinis, a panoply of carbohydrate-active enzymes and secondary metabolites.</title>
        <authorList>
            <person name="Sorensen T."/>
            <person name="Petersen C."/>
            <person name="Muurmann A.T."/>
            <person name="Christiansen J.V."/>
            <person name="Brundto M.L."/>
            <person name="Overgaard C.K."/>
            <person name="Boysen A.T."/>
            <person name="Wollenberg R.D."/>
            <person name="Larsen T.O."/>
            <person name="Sorensen J.L."/>
            <person name="Nielsen K.L."/>
            <person name="Sondergaard T.E."/>
        </authorList>
    </citation>
    <scope>NUCLEOTIDE SEQUENCE [LARGE SCALE GENOMIC DNA]</scope>
    <source>
        <strain evidence="1 2">AAU 773</strain>
    </source>
</reference>
<comment type="caution">
    <text evidence="1">The sequence shown here is derived from an EMBL/GenBank/DDBJ whole genome shotgun (WGS) entry which is preliminary data.</text>
</comment>
<dbReference type="Proteomes" id="UP001390339">
    <property type="component" value="Unassembled WGS sequence"/>
</dbReference>
<evidence type="ECO:0000313" key="2">
    <source>
        <dbReference type="Proteomes" id="UP001390339"/>
    </source>
</evidence>
<sequence length="307" mass="33196">MCRAADPLCLQKAPVFENLGRSLPYNPLPVPAIDNLLGQRFPPIPSHLSRVLFVPKHDNTINHLPIYEVSDAYRRAVKDAAPGSNGYRVSLWFMNRPKGDGTDAAEVRQFVNNRADHITVEERSLNPANSAVAVINLPTGRNEPTTITGPGETRRSIRVAPSLPAPISQPAMTRSVNANVPQFPTLVVDDATSREGGAQYQIRPVGPGSVFYQLVRYRPDPWGVGTDSEIAAVYHHAGPHLTHPVDHSEGVLLVPGTCNPPADVLAVAMVIVLLWYIRELDAPPTAKGSSLSKMLGNLRIGKGGNAN</sequence>
<accession>A0ABR2IAP6</accession>
<proteinExistence type="predicted"/>
<evidence type="ECO:0000313" key="1">
    <source>
        <dbReference type="EMBL" id="KAK8860020.1"/>
    </source>
</evidence>
<name>A0ABR2IAP6_9PEZI</name>